<proteinExistence type="predicted"/>
<dbReference type="AlphaFoldDB" id="A0A182WQ01"/>
<reference evidence="2" key="1">
    <citation type="submission" date="2013-03" db="EMBL/GenBank/DDBJ databases">
        <title>The Genome Sequence of Anopheles minimus MINIMUS1.</title>
        <authorList>
            <consortium name="The Broad Institute Genomics Platform"/>
            <person name="Neafsey D.E."/>
            <person name="Walton C."/>
            <person name="Walker B."/>
            <person name="Young S.K."/>
            <person name="Zeng Q."/>
            <person name="Gargeya S."/>
            <person name="Fitzgerald M."/>
            <person name="Haas B."/>
            <person name="Abouelleil A."/>
            <person name="Allen A.W."/>
            <person name="Alvarado L."/>
            <person name="Arachchi H.M."/>
            <person name="Berlin A.M."/>
            <person name="Chapman S.B."/>
            <person name="Gainer-Dewar J."/>
            <person name="Goldberg J."/>
            <person name="Griggs A."/>
            <person name="Gujja S."/>
            <person name="Hansen M."/>
            <person name="Howarth C."/>
            <person name="Imamovic A."/>
            <person name="Ireland A."/>
            <person name="Larimer J."/>
            <person name="McCowan C."/>
            <person name="Murphy C."/>
            <person name="Pearson M."/>
            <person name="Poon T.W."/>
            <person name="Priest M."/>
            <person name="Roberts A."/>
            <person name="Saif S."/>
            <person name="Shea T."/>
            <person name="Sisk P."/>
            <person name="Sykes S."/>
            <person name="Wortman J."/>
            <person name="Nusbaum C."/>
            <person name="Birren B."/>
        </authorList>
    </citation>
    <scope>NUCLEOTIDE SEQUENCE [LARGE SCALE GENOMIC DNA]</scope>
    <source>
        <strain evidence="2">MINIMUS1</strain>
    </source>
</reference>
<accession>A0A182WQ01</accession>
<dbReference type="VEuPathDB" id="VectorBase:AMIN014736"/>
<keyword evidence="2" id="KW-1185">Reference proteome</keyword>
<sequence>MLRCMRCMTATWCNKTIPLLVHQLWDQLCNLNIF</sequence>
<organism evidence="1 2">
    <name type="scientific">Anopheles minimus</name>
    <dbReference type="NCBI Taxonomy" id="112268"/>
    <lineage>
        <taxon>Eukaryota</taxon>
        <taxon>Metazoa</taxon>
        <taxon>Ecdysozoa</taxon>
        <taxon>Arthropoda</taxon>
        <taxon>Hexapoda</taxon>
        <taxon>Insecta</taxon>
        <taxon>Pterygota</taxon>
        <taxon>Neoptera</taxon>
        <taxon>Endopterygota</taxon>
        <taxon>Diptera</taxon>
        <taxon>Nematocera</taxon>
        <taxon>Culicoidea</taxon>
        <taxon>Culicidae</taxon>
        <taxon>Anophelinae</taxon>
        <taxon>Anopheles</taxon>
    </lineage>
</organism>
<dbReference type="Proteomes" id="UP000075920">
    <property type="component" value="Unassembled WGS sequence"/>
</dbReference>
<evidence type="ECO:0000313" key="1">
    <source>
        <dbReference type="EnsemblMetazoa" id="AMIN014736-PA"/>
    </source>
</evidence>
<name>A0A182WQ01_9DIPT</name>
<dbReference type="EnsemblMetazoa" id="AMIN014736-RA">
    <property type="protein sequence ID" value="AMIN014736-PA"/>
    <property type="gene ID" value="AMIN014736"/>
</dbReference>
<reference evidence="1" key="2">
    <citation type="submission" date="2020-05" db="UniProtKB">
        <authorList>
            <consortium name="EnsemblMetazoa"/>
        </authorList>
    </citation>
    <scope>IDENTIFICATION</scope>
    <source>
        <strain evidence="1">MINIMUS1</strain>
    </source>
</reference>
<protein>
    <submittedName>
        <fullName evidence="1">Uncharacterized protein</fullName>
    </submittedName>
</protein>
<evidence type="ECO:0000313" key="2">
    <source>
        <dbReference type="Proteomes" id="UP000075920"/>
    </source>
</evidence>